<dbReference type="RefSeq" id="WP_007279640.1">
    <property type="nucleotide sequence ID" value="NZ_ABCK01000015.1"/>
</dbReference>
<name>A6DP57_9BACT</name>
<dbReference type="Pfam" id="PF00498">
    <property type="entry name" value="FHA"/>
    <property type="match status" value="1"/>
</dbReference>
<dbReference type="SMART" id="SM00240">
    <property type="entry name" value="FHA"/>
    <property type="match status" value="1"/>
</dbReference>
<dbReference type="eggNOG" id="COG2204">
    <property type="taxonomic scope" value="Bacteria"/>
</dbReference>
<feature type="region of interest" description="Disordered" evidence="3">
    <location>
        <begin position="93"/>
        <end position="132"/>
    </location>
</feature>
<proteinExistence type="predicted"/>
<dbReference type="EMBL" id="ABCK01000015">
    <property type="protein sequence ID" value="EDM26589.1"/>
    <property type="molecule type" value="Genomic_DNA"/>
</dbReference>
<dbReference type="AlphaFoldDB" id="A6DP57"/>
<dbReference type="Proteomes" id="UP000004947">
    <property type="component" value="Unassembled WGS sequence"/>
</dbReference>
<dbReference type="Gene3D" id="3.30.450.40">
    <property type="match status" value="1"/>
</dbReference>
<evidence type="ECO:0000256" key="2">
    <source>
        <dbReference type="ARBA" id="ARBA00022840"/>
    </source>
</evidence>
<dbReference type="SUPFAM" id="SSF55781">
    <property type="entry name" value="GAF domain-like"/>
    <property type="match status" value="1"/>
</dbReference>
<dbReference type="PANTHER" id="PTHR32071">
    <property type="entry name" value="TRANSCRIPTIONAL REGULATORY PROTEIN"/>
    <property type="match status" value="1"/>
</dbReference>
<dbReference type="Gene3D" id="2.60.200.20">
    <property type="match status" value="1"/>
</dbReference>
<dbReference type="SUPFAM" id="SSF52540">
    <property type="entry name" value="P-loop containing nucleoside triphosphate hydrolases"/>
    <property type="match status" value="1"/>
</dbReference>
<dbReference type="STRING" id="313628.LNTAR_02237"/>
<dbReference type="OrthoDB" id="5953293at2"/>
<dbReference type="InterPro" id="IPR000253">
    <property type="entry name" value="FHA_dom"/>
</dbReference>
<dbReference type="GO" id="GO:0005524">
    <property type="term" value="F:ATP binding"/>
    <property type="evidence" value="ECO:0007669"/>
    <property type="project" value="UniProtKB-KW"/>
</dbReference>
<dbReference type="Gene3D" id="3.40.50.300">
    <property type="entry name" value="P-loop containing nucleotide triphosphate hydrolases"/>
    <property type="match status" value="1"/>
</dbReference>
<sequence length="554" mass="60890">MANLIRLDNGQTYSLKKENIIGRLSAADIFVDDVSVSRHHAQINLHGTGQYQLVDMASCNGVAINGSKLAKGLVRTGDKITIGKVDLIFSDDSYPSSPPTQNTSAGNKTLAIGGKIPTPSSSSTRSGSSNRTATSVEDFIELTPSASINSAIHDDFSSEWLKKVVLTNLAVNAAKNEMEVYEALNDALQSSIQCSQIYLTVIKDDNEGNIALATGDDDNLRMSSDLMRKTLNEGCSFMIRDVSNSKLVDSNQLMRHGVRSILTAPLFNSQKKPIGFIYIDSKLDQVITNTEFAFARLICMHAGLLLCKLLNTTVTADSEGSKILALPGHSEYVQKLMKKIEIYSSLDSPILVEGHEGNDFAEVANIIHGNSSRQHMRLISLNCEDTSGLPIYEQLFGAASKITQANQGTLLIENIDKLDLASQKKIYEFIASGKINEHDSKPIDTRLICTTKVAFEEALAQGILHPMFRSIFQNSILQLLPVLQHHEDIADIVEHYFIEACKQSSKKDLQLENGAHLAFYDCQGNELEIAFILKFAAMKAKTNIITKEQLENFI</sequence>
<feature type="compositionally biased region" description="Polar residues" evidence="3">
    <location>
        <begin position="93"/>
        <end position="107"/>
    </location>
</feature>
<dbReference type="GO" id="GO:0006355">
    <property type="term" value="P:regulation of DNA-templated transcription"/>
    <property type="evidence" value="ECO:0007669"/>
    <property type="project" value="InterPro"/>
</dbReference>
<dbReference type="InterPro" id="IPR008984">
    <property type="entry name" value="SMAD_FHA_dom_sf"/>
</dbReference>
<dbReference type="InterPro" id="IPR029016">
    <property type="entry name" value="GAF-like_dom_sf"/>
</dbReference>
<evidence type="ECO:0000259" key="5">
    <source>
        <dbReference type="PROSITE" id="PS50045"/>
    </source>
</evidence>
<feature type="compositionally biased region" description="Low complexity" evidence="3">
    <location>
        <begin position="117"/>
        <end position="132"/>
    </location>
</feature>
<reference evidence="6 7" key="1">
    <citation type="journal article" date="2010" name="J. Bacteriol.">
        <title>Genome sequence of Lentisphaera araneosa HTCC2155T, the type species of the order Lentisphaerales in the phylum Lentisphaerae.</title>
        <authorList>
            <person name="Thrash J.C."/>
            <person name="Cho J.C."/>
            <person name="Vergin K.L."/>
            <person name="Morris R.M."/>
            <person name="Giovannoni S.J."/>
        </authorList>
    </citation>
    <scope>NUCLEOTIDE SEQUENCE [LARGE SCALE GENOMIC DNA]</scope>
    <source>
        <strain evidence="6 7">HTCC2155</strain>
    </source>
</reference>
<evidence type="ECO:0000313" key="6">
    <source>
        <dbReference type="EMBL" id="EDM26589.1"/>
    </source>
</evidence>
<dbReference type="PROSITE" id="PS50006">
    <property type="entry name" value="FHA_DOMAIN"/>
    <property type="match status" value="1"/>
</dbReference>
<dbReference type="CDD" id="cd00060">
    <property type="entry name" value="FHA"/>
    <property type="match status" value="1"/>
</dbReference>
<keyword evidence="1" id="KW-0547">Nucleotide-binding</keyword>
<feature type="domain" description="Sigma-54 factor interaction" evidence="5">
    <location>
        <begin position="326"/>
        <end position="538"/>
    </location>
</feature>
<accession>A6DP57</accession>
<evidence type="ECO:0000259" key="4">
    <source>
        <dbReference type="PROSITE" id="PS50006"/>
    </source>
</evidence>
<feature type="domain" description="FHA" evidence="4">
    <location>
        <begin position="19"/>
        <end position="69"/>
    </location>
</feature>
<dbReference type="SUPFAM" id="SSF49879">
    <property type="entry name" value="SMAD/FHA domain"/>
    <property type="match status" value="1"/>
</dbReference>
<dbReference type="InterPro" id="IPR002078">
    <property type="entry name" value="Sigma_54_int"/>
</dbReference>
<dbReference type="Pfam" id="PF00158">
    <property type="entry name" value="Sigma54_activat"/>
    <property type="match status" value="1"/>
</dbReference>
<organism evidence="6 7">
    <name type="scientific">Lentisphaera araneosa HTCC2155</name>
    <dbReference type="NCBI Taxonomy" id="313628"/>
    <lineage>
        <taxon>Bacteria</taxon>
        <taxon>Pseudomonadati</taxon>
        <taxon>Lentisphaerota</taxon>
        <taxon>Lentisphaeria</taxon>
        <taxon>Lentisphaerales</taxon>
        <taxon>Lentisphaeraceae</taxon>
        <taxon>Lentisphaera</taxon>
    </lineage>
</organism>
<comment type="caution">
    <text evidence="6">The sequence shown here is derived from an EMBL/GenBank/DDBJ whole genome shotgun (WGS) entry which is preliminary data.</text>
</comment>
<evidence type="ECO:0000313" key="7">
    <source>
        <dbReference type="Proteomes" id="UP000004947"/>
    </source>
</evidence>
<dbReference type="InterPro" id="IPR027417">
    <property type="entry name" value="P-loop_NTPase"/>
</dbReference>
<dbReference type="PROSITE" id="PS50045">
    <property type="entry name" value="SIGMA54_INTERACT_4"/>
    <property type="match status" value="1"/>
</dbReference>
<evidence type="ECO:0000256" key="1">
    <source>
        <dbReference type="ARBA" id="ARBA00022741"/>
    </source>
</evidence>
<dbReference type="eggNOG" id="COG1716">
    <property type="taxonomic scope" value="Bacteria"/>
</dbReference>
<keyword evidence="2" id="KW-0067">ATP-binding</keyword>
<evidence type="ECO:0000256" key="3">
    <source>
        <dbReference type="SAM" id="MobiDB-lite"/>
    </source>
</evidence>
<keyword evidence="7" id="KW-1185">Reference proteome</keyword>
<protein>
    <submittedName>
        <fullName evidence="6">Sigma-54 dependent transcriptional regulator/response regulator</fullName>
    </submittedName>
</protein>
<gene>
    <name evidence="6" type="ORF">LNTAR_02237</name>
</gene>